<dbReference type="SUPFAM" id="SSF56104">
    <property type="entry name" value="SAICAR synthase-like"/>
    <property type="match status" value="1"/>
</dbReference>
<evidence type="ECO:0000313" key="19">
    <source>
        <dbReference type="EMBL" id="NWY48053.1"/>
    </source>
</evidence>
<gene>
    <name evidence="19" type="primary">Pip4k2c</name>
    <name evidence="19" type="ORF">SYLATR_R10892</name>
</gene>
<comment type="caution">
    <text evidence="19">The sequence shown here is derived from an EMBL/GenBank/DDBJ whole genome shotgun (WGS) entry which is preliminary data.</text>
</comment>
<dbReference type="GO" id="GO:0005783">
    <property type="term" value="C:endoplasmic reticulum"/>
    <property type="evidence" value="ECO:0007669"/>
    <property type="project" value="UniProtKB-SubCell"/>
</dbReference>
<dbReference type="GO" id="GO:0005524">
    <property type="term" value="F:ATP binding"/>
    <property type="evidence" value="ECO:0007669"/>
    <property type="project" value="UniProtKB-UniRule"/>
</dbReference>
<feature type="region of interest" description="Disordered" evidence="17">
    <location>
        <begin position="263"/>
        <end position="318"/>
    </location>
</feature>
<accession>A0A7K7EUA5</accession>
<evidence type="ECO:0000256" key="11">
    <source>
        <dbReference type="ARBA" id="ARBA00036698"/>
    </source>
</evidence>
<dbReference type="AlphaFoldDB" id="A0A7K7EUA5"/>
<keyword evidence="5 16" id="KW-0547">Nucleotide-binding</keyword>
<dbReference type="GO" id="GO:0046854">
    <property type="term" value="P:phosphatidylinositol phosphate biosynthetic process"/>
    <property type="evidence" value="ECO:0007669"/>
    <property type="project" value="TreeGrafter"/>
</dbReference>
<keyword evidence="6 16" id="KW-0418">Kinase</keyword>
<evidence type="ECO:0000256" key="15">
    <source>
        <dbReference type="ARBA" id="ARBA00041993"/>
    </source>
</evidence>
<keyword evidence="20" id="KW-1185">Reference proteome</keyword>
<dbReference type="SMART" id="SM00330">
    <property type="entry name" value="PIPKc"/>
    <property type="match status" value="1"/>
</dbReference>
<reference evidence="19 20" key="1">
    <citation type="submission" date="2019-09" db="EMBL/GenBank/DDBJ databases">
        <title>Bird 10,000 Genomes (B10K) Project - Family phase.</title>
        <authorList>
            <person name="Zhang G."/>
        </authorList>
    </citation>
    <scope>NUCLEOTIDE SEQUENCE [LARGE SCALE GENOMIC DNA]</scope>
    <source>
        <strain evidence="19">OUT-0013</strain>
        <tissue evidence="19">Blood</tissue>
    </source>
</reference>
<dbReference type="PANTHER" id="PTHR23086:SF35">
    <property type="entry name" value="PHOSPHATIDYLINOSITOL 5-PHOSPHATE 4-KINASE TYPE-2 GAMMA"/>
    <property type="match status" value="1"/>
</dbReference>
<dbReference type="Gene3D" id="3.30.800.10">
    <property type="entry name" value="Phosphatidylinositol Phosphate Kinase II Beta"/>
    <property type="match status" value="1"/>
</dbReference>
<evidence type="ECO:0000256" key="9">
    <source>
        <dbReference type="ARBA" id="ARBA00023098"/>
    </source>
</evidence>
<dbReference type="EC" id="2.7.1.149" evidence="13"/>
<proteinExistence type="predicted"/>
<evidence type="ECO:0000256" key="13">
    <source>
        <dbReference type="ARBA" id="ARBA00039039"/>
    </source>
</evidence>
<dbReference type="Proteomes" id="UP000573818">
    <property type="component" value="Unassembled WGS sequence"/>
</dbReference>
<organism evidence="19 20">
    <name type="scientific">Sylvia atricapilla</name>
    <name type="common">blackcap</name>
    <dbReference type="NCBI Taxonomy" id="48155"/>
    <lineage>
        <taxon>Eukaryota</taxon>
        <taxon>Metazoa</taxon>
        <taxon>Chordata</taxon>
        <taxon>Craniata</taxon>
        <taxon>Vertebrata</taxon>
        <taxon>Euteleostomi</taxon>
        <taxon>Archelosauria</taxon>
        <taxon>Archosauria</taxon>
        <taxon>Dinosauria</taxon>
        <taxon>Saurischia</taxon>
        <taxon>Theropoda</taxon>
        <taxon>Coelurosauria</taxon>
        <taxon>Aves</taxon>
        <taxon>Neognathae</taxon>
        <taxon>Neoaves</taxon>
        <taxon>Telluraves</taxon>
        <taxon>Australaves</taxon>
        <taxon>Passeriformes</taxon>
        <taxon>Sylvioidea</taxon>
        <taxon>Sylviidae</taxon>
        <taxon>Sylviinae</taxon>
        <taxon>Sylvia</taxon>
    </lineage>
</organism>
<dbReference type="InterPro" id="IPR027484">
    <property type="entry name" value="PInositol-4-P-5-kinase_N"/>
</dbReference>
<evidence type="ECO:0000259" key="18">
    <source>
        <dbReference type="PROSITE" id="PS51455"/>
    </source>
</evidence>
<feature type="compositionally biased region" description="Acidic residues" evidence="17">
    <location>
        <begin position="265"/>
        <end position="279"/>
    </location>
</feature>
<protein>
    <recommendedName>
        <fullName evidence="14">Phosphatidylinositol 5-phosphate 4-kinase type-2 gamma</fullName>
        <ecNumber evidence="13">2.7.1.149</ecNumber>
    </recommendedName>
    <alternativeName>
        <fullName evidence="15">Phosphatidylinositol 5-phosphate 4-kinase type II gamma</fullName>
    </alternativeName>
</protein>
<evidence type="ECO:0000256" key="14">
    <source>
        <dbReference type="ARBA" id="ARBA00039392"/>
    </source>
</evidence>
<sequence length="318" mass="36170">VSTRPPQINELSQVPLPVMLLPDDFKASSKIKVNNHLFNRENLPSHFKFKEYCPQVFRNLRERFGVDDQDYQVSLTRSPPRWAGSGHRMLLSADRTLVLKELSSEDVADVHGLLSHYHQVWGGPWGAGGSPKRGCVTSVPPQYVVQCHGQTLLPRFLGMYRVSVDSEDTYLLVMRNLFSHRLPVHRKYDLKGSLVDREASDKEKGKELPTLKDVDFLNKNEKVFVEEEQQREFMDKLKRDVEFLVQQKLMDYSLLLGIHEVDRGEQEEEEELEEEEPGGGDEGGLGDPYGTSPEGLGLLNSYRPLGPGEFDPCVDVYA</sequence>
<comment type="catalytic activity">
    <reaction evidence="11">
        <text>a 1,2-diacyl-sn-glycero-3-phospho-(1D-myo-inositol-5-phosphate) + ATP = a 1,2-diacyl-sn-glycero-3-phospho-(1D-myo-inositol-4,5-bisphosphate) + ADP + H(+)</text>
        <dbReference type="Rhea" id="RHEA:12280"/>
        <dbReference type="ChEBI" id="CHEBI:15378"/>
        <dbReference type="ChEBI" id="CHEBI:30616"/>
        <dbReference type="ChEBI" id="CHEBI:57795"/>
        <dbReference type="ChEBI" id="CHEBI:58456"/>
        <dbReference type="ChEBI" id="CHEBI:456216"/>
        <dbReference type="EC" id="2.7.1.149"/>
    </reaction>
    <physiologicalReaction direction="left-to-right" evidence="11">
        <dbReference type="Rhea" id="RHEA:12281"/>
    </physiologicalReaction>
</comment>
<dbReference type="Pfam" id="PF01504">
    <property type="entry name" value="PIP5K"/>
    <property type="match status" value="1"/>
</dbReference>
<evidence type="ECO:0000256" key="12">
    <source>
        <dbReference type="ARBA" id="ARBA00036950"/>
    </source>
</evidence>
<dbReference type="PANTHER" id="PTHR23086">
    <property type="entry name" value="PHOSPHATIDYLINOSITOL-4-PHOSPHATE 5-KINASE"/>
    <property type="match status" value="1"/>
</dbReference>
<name>A0A7K7EUA5_9SYLV</name>
<comment type="subcellular location">
    <subcellularLocation>
        <location evidence="2">Cytoplasm</location>
    </subcellularLocation>
    <subcellularLocation>
        <location evidence="1">Endoplasmic reticulum</location>
    </subcellularLocation>
</comment>
<keyword evidence="3" id="KW-0963">Cytoplasm</keyword>
<comment type="catalytic activity">
    <reaction evidence="10">
        <text>1,2-dihexadecanoyl-sn-glycero-3-phospho-(1D-myo-inositol-5-phosphate) + ATP = 1,2-dihexadecanoyl-sn-glycero-3-phospho-(1D-myo-inositol-4,5-bisphosphate) + ADP + H(+)</text>
        <dbReference type="Rhea" id="RHEA:55992"/>
        <dbReference type="ChEBI" id="CHEBI:15378"/>
        <dbReference type="ChEBI" id="CHEBI:30616"/>
        <dbReference type="ChEBI" id="CHEBI:83423"/>
        <dbReference type="ChEBI" id="CHEBI:84968"/>
        <dbReference type="ChEBI" id="CHEBI:456216"/>
    </reaction>
    <physiologicalReaction direction="left-to-right" evidence="10">
        <dbReference type="Rhea" id="RHEA:55993"/>
    </physiologicalReaction>
</comment>
<evidence type="ECO:0000256" key="5">
    <source>
        <dbReference type="ARBA" id="ARBA00022741"/>
    </source>
</evidence>
<evidence type="ECO:0000256" key="3">
    <source>
        <dbReference type="ARBA" id="ARBA00022490"/>
    </source>
</evidence>
<dbReference type="InterPro" id="IPR023610">
    <property type="entry name" value="PInositol-4/5-P-5/4-kinase"/>
</dbReference>
<evidence type="ECO:0000256" key="7">
    <source>
        <dbReference type="ARBA" id="ARBA00022824"/>
    </source>
</evidence>
<evidence type="ECO:0000256" key="17">
    <source>
        <dbReference type="SAM" id="MobiDB-lite"/>
    </source>
</evidence>
<keyword evidence="4 16" id="KW-0808">Transferase</keyword>
<evidence type="ECO:0000256" key="8">
    <source>
        <dbReference type="ARBA" id="ARBA00022840"/>
    </source>
</evidence>
<evidence type="ECO:0000256" key="6">
    <source>
        <dbReference type="ARBA" id="ARBA00022777"/>
    </source>
</evidence>
<keyword evidence="7" id="KW-0256">Endoplasmic reticulum</keyword>
<dbReference type="GO" id="GO:0016308">
    <property type="term" value="F:1-phosphatidylinositol-4-phosphate 5-kinase activity"/>
    <property type="evidence" value="ECO:0007669"/>
    <property type="project" value="TreeGrafter"/>
</dbReference>
<dbReference type="PROSITE" id="PS51455">
    <property type="entry name" value="PIPK"/>
    <property type="match status" value="1"/>
</dbReference>
<evidence type="ECO:0000256" key="1">
    <source>
        <dbReference type="ARBA" id="ARBA00004240"/>
    </source>
</evidence>
<keyword evidence="8 16" id="KW-0067">ATP-binding</keyword>
<dbReference type="InterPro" id="IPR027483">
    <property type="entry name" value="PInositol-4-P-4/5-kinase_C_sf"/>
</dbReference>
<feature type="non-terminal residue" evidence="19">
    <location>
        <position position="318"/>
    </location>
</feature>
<feature type="domain" description="PIPK" evidence="18">
    <location>
        <begin position="1"/>
        <end position="318"/>
    </location>
</feature>
<dbReference type="Gene3D" id="3.30.810.10">
    <property type="entry name" value="2-Layer Sandwich"/>
    <property type="match status" value="1"/>
</dbReference>
<dbReference type="GO" id="GO:0005886">
    <property type="term" value="C:plasma membrane"/>
    <property type="evidence" value="ECO:0007669"/>
    <property type="project" value="TreeGrafter"/>
</dbReference>
<comment type="catalytic activity">
    <reaction evidence="12">
        <text>1,2-dihexadecanoyl-sn-glycero-3-phospho-(1D-myo-inositol-5-phosphate) + GTP = 1,2-dihexadecanoyl-sn-glycero-3-phospho-(1D-myo-inositol-4,5-bisphosphate) + GDP + H(+)</text>
        <dbReference type="Rhea" id="RHEA:55964"/>
        <dbReference type="ChEBI" id="CHEBI:15378"/>
        <dbReference type="ChEBI" id="CHEBI:37565"/>
        <dbReference type="ChEBI" id="CHEBI:58189"/>
        <dbReference type="ChEBI" id="CHEBI:83423"/>
        <dbReference type="ChEBI" id="CHEBI:84968"/>
    </reaction>
    <physiologicalReaction direction="left-to-right" evidence="12">
        <dbReference type="Rhea" id="RHEA:55965"/>
    </physiologicalReaction>
</comment>
<evidence type="ECO:0000313" key="20">
    <source>
        <dbReference type="Proteomes" id="UP000573818"/>
    </source>
</evidence>
<evidence type="ECO:0000256" key="4">
    <source>
        <dbReference type="ARBA" id="ARBA00022679"/>
    </source>
</evidence>
<feature type="non-terminal residue" evidence="19">
    <location>
        <position position="1"/>
    </location>
</feature>
<evidence type="ECO:0000256" key="2">
    <source>
        <dbReference type="ARBA" id="ARBA00004496"/>
    </source>
</evidence>
<dbReference type="GO" id="GO:0016309">
    <property type="term" value="F:1-phosphatidylinositol-5-phosphate 4-kinase activity"/>
    <property type="evidence" value="ECO:0007669"/>
    <property type="project" value="UniProtKB-EC"/>
</dbReference>
<evidence type="ECO:0000256" key="16">
    <source>
        <dbReference type="PROSITE-ProRule" id="PRU00781"/>
    </source>
</evidence>
<dbReference type="EMBL" id="VZSL01000112">
    <property type="protein sequence ID" value="NWY48053.1"/>
    <property type="molecule type" value="Genomic_DNA"/>
</dbReference>
<evidence type="ECO:0000256" key="10">
    <source>
        <dbReference type="ARBA" id="ARBA00036478"/>
    </source>
</evidence>
<dbReference type="InterPro" id="IPR002498">
    <property type="entry name" value="PInositol-4-P-4/5-kinase_core"/>
</dbReference>
<keyword evidence="9" id="KW-0443">Lipid metabolism</keyword>